<dbReference type="Pfam" id="PF03219">
    <property type="entry name" value="TLC"/>
    <property type="match status" value="1"/>
</dbReference>
<keyword evidence="7 9" id="KW-1133">Transmembrane helix</keyword>
<keyword evidence="3 9" id="KW-0813">Transport</keyword>
<dbReference type="Proteomes" id="UP000836788">
    <property type="component" value="Chromosome 2"/>
</dbReference>
<proteinExistence type="inferred from homology"/>
<feature type="transmembrane region" description="Helical" evidence="9">
    <location>
        <begin position="94"/>
        <end position="111"/>
    </location>
</feature>
<evidence type="ECO:0000256" key="5">
    <source>
        <dbReference type="ARBA" id="ARBA00022741"/>
    </source>
</evidence>
<dbReference type="GO" id="GO:0016020">
    <property type="term" value="C:membrane"/>
    <property type="evidence" value="ECO:0007669"/>
    <property type="project" value="UniProtKB-SubCell"/>
</dbReference>
<keyword evidence="4 9" id="KW-0812">Transmembrane</keyword>
<evidence type="ECO:0000256" key="3">
    <source>
        <dbReference type="ARBA" id="ARBA00022448"/>
    </source>
</evidence>
<gene>
    <name evidence="11" type="ORF">PTTT1_LOCUS27470</name>
</gene>
<dbReference type="AlphaFoldDB" id="A0A8J9S6X2"/>
<evidence type="ECO:0000256" key="10">
    <source>
        <dbReference type="SAM" id="MobiDB-lite"/>
    </source>
</evidence>
<feature type="region of interest" description="Disordered" evidence="10">
    <location>
        <begin position="46"/>
        <end position="67"/>
    </location>
</feature>
<evidence type="ECO:0000256" key="2">
    <source>
        <dbReference type="ARBA" id="ARBA00007127"/>
    </source>
</evidence>
<comment type="subcellular location">
    <subcellularLocation>
        <location evidence="1 9">Membrane</location>
        <topology evidence="1 9">Multi-pass membrane protein</topology>
    </subcellularLocation>
</comment>
<dbReference type="GO" id="GO:0005471">
    <property type="term" value="F:ATP:ADP antiporter activity"/>
    <property type="evidence" value="ECO:0007669"/>
    <property type="project" value="InterPro"/>
</dbReference>
<name>A0A8J9S6X2_PHATR</name>
<feature type="transmembrane region" description="Helical" evidence="9">
    <location>
        <begin position="262"/>
        <end position="286"/>
    </location>
</feature>
<accession>A0A8J9S6X2</accession>
<organism evidence="11">
    <name type="scientific">Phaeodactylum tricornutum</name>
    <name type="common">Diatom</name>
    <dbReference type="NCBI Taxonomy" id="2850"/>
    <lineage>
        <taxon>Eukaryota</taxon>
        <taxon>Sar</taxon>
        <taxon>Stramenopiles</taxon>
        <taxon>Ochrophyta</taxon>
        <taxon>Bacillariophyta</taxon>
        <taxon>Bacillariophyceae</taxon>
        <taxon>Bacillariophycidae</taxon>
        <taxon>Naviculales</taxon>
        <taxon>Phaeodactylaceae</taxon>
        <taxon>Phaeodactylum</taxon>
    </lineage>
</organism>
<protein>
    <recommendedName>
        <fullName evidence="9">ADP,ATP carrier protein</fullName>
    </recommendedName>
</protein>
<reference evidence="11" key="1">
    <citation type="submission" date="2022-02" db="EMBL/GenBank/DDBJ databases">
        <authorList>
            <person name="Giguere J D."/>
        </authorList>
    </citation>
    <scope>NUCLEOTIDE SEQUENCE</scope>
    <source>
        <strain evidence="11">CCAP 1055/1</strain>
    </source>
</reference>
<feature type="transmembrane region" description="Helical" evidence="9">
    <location>
        <begin position="163"/>
        <end position="185"/>
    </location>
</feature>
<evidence type="ECO:0000256" key="4">
    <source>
        <dbReference type="ARBA" id="ARBA00022692"/>
    </source>
</evidence>
<feature type="compositionally biased region" description="Low complexity" evidence="10">
    <location>
        <begin position="58"/>
        <end position="67"/>
    </location>
</feature>
<evidence type="ECO:0000313" key="11">
    <source>
        <dbReference type="EMBL" id="CAG9284939.1"/>
    </source>
</evidence>
<sequence>MMEIGSQVLAAQGVPALQHAGLLMRGGASVVAASALSDAVWKLSGGAGTKGRKNTPNKALVKKSSPSKASVSKSNMVVEERILGLPITPEGKSALYMAIAMACHYLGYSLARPITVALFTSSSTGYAGFPAAFPFAMAFVSPAALSLLVAYGKLLDRSGPRGALTGSTVFCALTVSLAALAIAFFQKHGVMIGSVPAVKFISGPLFVFREAYVQLLTSQYWSFMASVLTPNQSATWFGPIAGLTSIASALSGFAVSPLVNRVGLVGGLCGTGLSLLLSLIGANAAYQMADKYGFTPKDTHKKKKPTRGLAEKEPNVIQKASSLFQRVPVLKALFMEILASQGLATVLNVVFVARLGTAIPDDTERAGWVGVFFAAINVVTMVLQFGILPPLMRVIEPRDLWRAVPIVSLLATGFQMLQKDPSLYVVSASLLVMKVSEYSARRMLDEMVFVPLDFESRFVGKEVIGVFGYRFGKSLMSLGLSGLTSVMGSFGLQELSILSNLVAFTWLSTAWKLSNLVPTREEAETVYLKAHKGDRRRPAKAIKNKKR</sequence>
<comment type="similarity">
    <text evidence="2 9">Belongs to the ADP/ATP translocase tlc family.</text>
</comment>
<evidence type="ECO:0000256" key="8">
    <source>
        <dbReference type="ARBA" id="ARBA00023136"/>
    </source>
</evidence>
<evidence type="ECO:0000256" key="1">
    <source>
        <dbReference type="ARBA" id="ARBA00004141"/>
    </source>
</evidence>
<feature type="transmembrane region" description="Helical" evidence="9">
    <location>
        <begin position="233"/>
        <end position="256"/>
    </location>
</feature>
<feature type="transmembrane region" description="Helical" evidence="9">
    <location>
        <begin position="333"/>
        <end position="355"/>
    </location>
</feature>
<dbReference type="PANTHER" id="PTHR31187:SF1">
    <property type="entry name" value="ADP,ATP CARRIER PROTEIN 1"/>
    <property type="match status" value="1"/>
</dbReference>
<dbReference type="InterPro" id="IPR004667">
    <property type="entry name" value="ADP_ATP_car_bac_type"/>
</dbReference>
<evidence type="ECO:0000256" key="7">
    <source>
        <dbReference type="ARBA" id="ARBA00022989"/>
    </source>
</evidence>
<evidence type="ECO:0000256" key="9">
    <source>
        <dbReference type="RuleBase" id="RU363121"/>
    </source>
</evidence>
<keyword evidence="8 9" id="KW-0472">Membrane</keyword>
<dbReference type="GO" id="GO:0005524">
    <property type="term" value="F:ATP binding"/>
    <property type="evidence" value="ECO:0007669"/>
    <property type="project" value="UniProtKB-KW"/>
</dbReference>
<keyword evidence="6 9" id="KW-0067">ATP-binding</keyword>
<evidence type="ECO:0000256" key="6">
    <source>
        <dbReference type="ARBA" id="ARBA00022840"/>
    </source>
</evidence>
<dbReference type="EMBL" id="OU594943">
    <property type="protein sequence ID" value="CAG9284939.1"/>
    <property type="molecule type" value="Genomic_DNA"/>
</dbReference>
<dbReference type="PANTHER" id="PTHR31187">
    <property type="match status" value="1"/>
</dbReference>
<feature type="transmembrane region" description="Helical" evidence="9">
    <location>
        <begin position="367"/>
        <end position="388"/>
    </location>
</feature>
<feature type="transmembrane region" description="Helical" evidence="9">
    <location>
        <begin position="131"/>
        <end position="151"/>
    </location>
</feature>
<keyword evidence="5 9" id="KW-0547">Nucleotide-binding</keyword>